<gene>
    <name evidence="1" type="ORF">PENTCL1PPCAC_3478</name>
</gene>
<sequence length="407" mass="46950">MKVEEDKLFDEDRLEESFDIGDTVQRLNLIDINLKIISDLPLHCLQSFVEPLGLRDRVYASRVNRALNEAVCSSNWCYNGSIVISAQEVQVRAKTREELRVRREDDRSVAVKELKCHANFDNEIARFFDKANGNASIFASVHQYFLKLHLKELRLNNVPLEHELLKPFNDFIDDRCAFDRLTITMEANGILSNRTRGLMTRAKRDVVIDVVYCANTPETMQLATWNPVNLTPELLESIQRPVKFNGIEWSRWGCQVPAVDDEELFKEIVTKGHSMTKLNTLMLSKETLAEVIEKISSSEHHQKIDIRVEYFIDFREIERYLEEVGAVPMLDQPPSDESFASLNARGLKVQSFSHRGATFHLATVFGIPKCARIIVSSKDYPAEESEYSVYERPFVNRYCNYSFPRIC</sequence>
<dbReference type="Proteomes" id="UP001432027">
    <property type="component" value="Unassembled WGS sequence"/>
</dbReference>
<reference evidence="1" key="1">
    <citation type="submission" date="2023-10" db="EMBL/GenBank/DDBJ databases">
        <title>Genome assembly of Pristionchus species.</title>
        <authorList>
            <person name="Yoshida K."/>
            <person name="Sommer R.J."/>
        </authorList>
    </citation>
    <scope>NUCLEOTIDE SEQUENCE</scope>
    <source>
        <strain evidence="1">RS0144</strain>
    </source>
</reference>
<protein>
    <recommendedName>
        <fullName evidence="3">F-box domain-containing protein</fullName>
    </recommendedName>
</protein>
<dbReference type="EMBL" id="BTSX01000001">
    <property type="protein sequence ID" value="GMS81303.1"/>
    <property type="molecule type" value="Genomic_DNA"/>
</dbReference>
<keyword evidence="2" id="KW-1185">Reference proteome</keyword>
<evidence type="ECO:0000313" key="2">
    <source>
        <dbReference type="Proteomes" id="UP001432027"/>
    </source>
</evidence>
<organism evidence="1 2">
    <name type="scientific">Pristionchus entomophagus</name>
    <dbReference type="NCBI Taxonomy" id="358040"/>
    <lineage>
        <taxon>Eukaryota</taxon>
        <taxon>Metazoa</taxon>
        <taxon>Ecdysozoa</taxon>
        <taxon>Nematoda</taxon>
        <taxon>Chromadorea</taxon>
        <taxon>Rhabditida</taxon>
        <taxon>Rhabditina</taxon>
        <taxon>Diplogasteromorpha</taxon>
        <taxon>Diplogasteroidea</taxon>
        <taxon>Neodiplogasteridae</taxon>
        <taxon>Pristionchus</taxon>
    </lineage>
</organism>
<evidence type="ECO:0000313" key="1">
    <source>
        <dbReference type="EMBL" id="GMS81303.1"/>
    </source>
</evidence>
<proteinExistence type="predicted"/>
<accession>A0AAV5SE07</accession>
<evidence type="ECO:0008006" key="3">
    <source>
        <dbReference type="Google" id="ProtNLM"/>
    </source>
</evidence>
<name>A0AAV5SE07_9BILA</name>
<comment type="caution">
    <text evidence="1">The sequence shown here is derived from an EMBL/GenBank/DDBJ whole genome shotgun (WGS) entry which is preliminary data.</text>
</comment>
<dbReference type="AlphaFoldDB" id="A0AAV5SE07"/>